<evidence type="ECO:0000256" key="3">
    <source>
        <dbReference type="ARBA" id="ARBA00004740"/>
    </source>
</evidence>
<comment type="similarity">
    <text evidence="10">Belongs to the glycosyl hydrolase 2 family. Beta-mannosidase B subfamily.</text>
</comment>
<evidence type="ECO:0000256" key="12">
    <source>
        <dbReference type="ARBA" id="ARBA00041614"/>
    </source>
</evidence>
<dbReference type="Pfam" id="PF22666">
    <property type="entry name" value="Glyco_hydro_2_N2"/>
    <property type="match status" value="1"/>
</dbReference>
<evidence type="ECO:0000256" key="10">
    <source>
        <dbReference type="ARBA" id="ARBA00038429"/>
    </source>
</evidence>
<dbReference type="AlphaFoldDB" id="A0A7T7XLA4"/>
<keyword evidence="7 17" id="KW-0378">Hydrolase</keyword>
<evidence type="ECO:0000259" key="15">
    <source>
        <dbReference type="Pfam" id="PF17786"/>
    </source>
</evidence>
<proteinExistence type="inferred from homology"/>
<evidence type="ECO:0000256" key="6">
    <source>
        <dbReference type="ARBA" id="ARBA00022525"/>
    </source>
</evidence>
<evidence type="ECO:0000256" key="11">
    <source>
        <dbReference type="ARBA" id="ARBA00041069"/>
    </source>
</evidence>
<comment type="pathway">
    <text evidence="3">Glycan metabolism; N-glycan degradation.</text>
</comment>
<evidence type="ECO:0000256" key="2">
    <source>
        <dbReference type="ARBA" id="ARBA00004613"/>
    </source>
</evidence>
<dbReference type="GO" id="GO:0006516">
    <property type="term" value="P:glycoprotein catabolic process"/>
    <property type="evidence" value="ECO:0007669"/>
    <property type="project" value="TreeGrafter"/>
</dbReference>
<sequence>MQKKQLLSGVWEWKAADDPAFRRGTVPGSVLCDMLDLGLIEDPFWRLNEYPTRELMGRDYIYRRSFSVSEEDLSADRIELVCEGIDTIAAVSINGRPAASVDDMHRTHRIPAADFLKPGENEIIVEFSSALRFVREEDAANDIHYASTGSIHGNAAIRKAHYMFGWDWGPQLPDMGIFRDIYIEYTRDASLDDVRIRQFHFPGENRVDLTIEAEVSLFGTETAELRAEIESPRGKHFSVNGIYRPGENLVLSIPEPELWWPNNLGDQPLYSVTVRLLAGGAEQDRYDCRIGLRTITVSTDADEYGNEFAFMVNGVKIFAMGANYIPQDSLIPRITPQRYRTMVKECAEANFNCLRVWGGGYYPGDAFYDACDEYGILVWQDLMFACNVYALNDHFEQNITAETRDVVRRLRHRACLGLWCGNNEMEWGWGEGWKRILGHHPRYKADYLKIFEMVLPRELIKHDDQTFFWPSSPSSGGAYDFPNDPDRGDQHYWEVWHSGKPFTEYRASHFRFCSEYGFQSFPHSKTLASFTLPEDRNIFSEVMESHQKNGTANSKIFTYISDYFRYPKDLDSIAYISQILQLKAIQYGVEHWRRNRGRCMGSLYWQLDDCWPVASWASIDYFGRWKALHYGAKRFYAPLIASACEREELDTEITYFIHNDSLKSEQCRLEVTLMDTEFKVLHSAGITAEAPPLSAAAVLTVDFAPFIPDGNTRKRVFARYRLLRKDSCVSQGTTMFVKPKHFELPQVSYETAVTDLGDTYEISVRAGGFSNYTEVFFRNTDAVLSDNFFDITGPEAVRITAEKSRLSRDPGAGGLAQELAVRSAADSYAREELWN</sequence>
<comment type="catalytic activity">
    <reaction evidence="1">
        <text>Hydrolysis of terminal, non-reducing beta-D-mannose residues in beta-D-mannosides.</text>
        <dbReference type="EC" id="3.2.1.25"/>
    </reaction>
</comment>
<evidence type="ECO:0000256" key="1">
    <source>
        <dbReference type="ARBA" id="ARBA00000829"/>
    </source>
</evidence>
<dbReference type="PANTHER" id="PTHR43730">
    <property type="entry name" value="BETA-MANNOSIDASE"/>
    <property type="match status" value="1"/>
</dbReference>
<evidence type="ECO:0000256" key="5">
    <source>
        <dbReference type="ARBA" id="ARBA00012754"/>
    </source>
</evidence>
<comment type="subunit">
    <text evidence="4">Homodimer.</text>
</comment>
<dbReference type="EC" id="3.2.1.25" evidence="5"/>
<dbReference type="InterPro" id="IPR054593">
    <property type="entry name" value="Beta-mannosidase-like_N2"/>
</dbReference>
<evidence type="ECO:0000313" key="18">
    <source>
        <dbReference type="Proteomes" id="UP000595917"/>
    </source>
</evidence>
<keyword evidence="9" id="KW-0326">Glycosidase</keyword>
<dbReference type="GO" id="GO:0005975">
    <property type="term" value="P:carbohydrate metabolic process"/>
    <property type="evidence" value="ECO:0007669"/>
    <property type="project" value="InterPro"/>
</dbReference>
<dbReference type="InterPro" id="IPR041447">
    <property type="entry name" value="Mannosidase_ig"/>
</dbReference>
<dbReference type="InterPro" id="IPR050887">
    <property type="entry name" value="Beta-mannosidase_GH2"/>
</dbReference>
<gene>
    <name evidence="17" type="ORF">JFL75_16350</name>
</gene>
<keyword evidence="18" id="KW-1185">Reference proteome</keyword>
<dbReference type="PANTHER" id="PTHR43730:SF1">
    <property type="entry name" value="BETA-MANNOSIDASE"/>
    <property type="match status" value="1"/>
</dbReference>
<dbReference type="InterPro" id="IPR041625">
    <property type="entry name" value="Beta-mannosidase_Ig"/>
</dbReference>
<feature type="domain" description="Beta-mannosidase-like galactose-binding" evidence="16">
    <location>
        <begin position="11"/>
        <end position="179"/>
    </location>
</feature>
<evidence type="ECO:0000259" key="13">
    <source>
        <dbReference type="Pfam" id="PF00703"/>
    </source>
</evidence>
<dbReference type="InterPro" id="IPR036156">
    <property type="entry name" value="Beta-gal/glucu_dom_sf"/>
</dbReference>
<dbReference type="SUPFAM" id="SSF49785">
    <property type="entry name" value="Galactose-binding domain-like"/>
    <property type="match status" value="1"/>
</dbReference>
<dbReference type="Pfam" id="PF17786">
    <property type="entry name" value="Mannosidase_ig"/>
    <property type="match status" value="1"/>
</dbReference>
<evidence type="ECO:0000256" key="8">
    <source>
        <dbReference type="ARBA" id="ARBA00023180"/>
    </source>
</evidence>
<dbReference type="GO" id="GO:0005576">
    <property type="term" value="C:extracellular region"/>
    <property type="evidence" value="ECO:0007669"/>
    <property type="project" value="UniProtKB-SubCell"/>
</dbReference>
<keyword evidence="6" id="KW-0964">Secreted</keyword>
<dbReference type="Gene3D" id="3.20.20.80">
    <property type="entry name" value="Glycosidases"/>
    <property type="match status" value="1"/>
</dbReference>
<feature type="domain" description="Mannosidase Ig/CBM-like" evidence="15">
    <location>
        <begin position="653"/>
        <end position="741"/>
    </location>
</feature>
<evidence type="ECO:0000259" key="14">
    <source>
        <dbReference type="Pfam" id="PF17753"/>
    </source>
</evidence>
<feature type="domain" description="Beta-mannosidase Ig-fold" evidence="14">
    <location>
        <begin position="745"/>
        <end position="826"/>
    </location>
</feature>
<dbReference type="EMBL" id="CP067089">
    <property type="protein sequence ID" value="QQO08489.1"/>
    <property type="molecule type" value="Genomic_DNA"/>
</dbReference>
<keyword evidence="8" id="KW-0325">Glycoprotein</keyword>
<dbReference type="Gene3D" id="2.60.120.260">
    <property type="entry name" value="Galactose-binding domain-like"/>
    <property type="match status" value="1"/>
</dbReference>
<evidence type="ECO:0000256" key="9">
    <source>
        <dbReference type="ARBA" id="ARBA00023295"/>
    </source>
</evidence>
<feature type="domain" description="Glycoside hydrolase family 2 immunoglobulin-like beta-sandwich" evidence="13">
    <location>
        <begin position="194"/>
        <end position="293"/>
    </location>
</feature>
<dbReference type="InterPro" id="IPR008979">
    <property type="entry name" value="Galactose-bd-like_sf"/>
</dbReference>
<dbReference type="FunFam" id="3.20.20.80:FF:000050">
    <property type="entry name" value="Beta-mannosidase B"/>
    <property type="match status" value="1"/>
</dbReference>
<evidence type="ECO:0000313" key="17">
    <source>
        <dbReference type="EMBL" id="QQO08489.1"/>
    </source>
</evidence>
<organism evidence="17 18">
    <name type="scientific">Breznakiella homolactica</name>
    <dbReference type="NCBI Taxonomy" id="2798577"/>
    <lineage>
        <taxon>Bacteria</taxon>
        <taxon>Pseudomonadati</taxon>
        <taxon>Spirochaetota</taxon>
        <taxon>Spirochaetia</taxon>
        <taxon>Spirochaetales</taxon>
        <taxon>Breznakiellaceae</taxon>
        <taxon>Breznakiella</taxon>
    </lineage>
</organism>
<dbReference type="RefSeq" id="WP_215625795.1">
    <property type="nucleotide sequence ID" value="NZ_CP067089.2"/>
</dbReference>
<protein>
    <recommendedName>
        <fullName evidence="11">Beta-mannosidase B</fullName>
        <ecNumber evidence="5">3.2.1.25</ecNumber>
    </recommendedName>
    <alternativeName>
        <fullName evidence="12">Mannanase B</fullName>
    </alternativeName>
</protein>
<dbReference type="InterPro" id="IPR013783">
    <property type="entry name" value="Ig-like_fold"/>
</dbReference>
<dbReference type="SUPFAM" id="SSF49303">
    <property type="entry name" value="beta-Galactosidase/glucuronidase domain"/>
    <property type="match status" value="1"/>
</dbReference>
<dbReference type="Gene3D" id="2.60.40.10">
    <property type="entry name" value="Immunoglobulins"/>
    <property type="match status" value="2"/>
</dbReference>
<evidence type="ECO:0000256" key="4">
    <source>
        <dbReference type="ARBA" id="ARBA00011738"/>
    </source>
</evidence>
<reference evidence="17" key="1">
    <citation type="submission" date="2021-01" db="EMBL/GenBank/DDBJ databases">
        <title>Description of Breznakiella homolactica.</title>
        <authorList>
            <person name="Song Y."/>
            <person name="Brune A."/>
        </authorList>
    </citation>
    <scope>NUCLEOTIDE SEQUENCE</scope>
    <source>
        <strain evidence="17">RmG30</strain>
    </source>
</reference>
<accession>A0A7T7XLA4</accession>
<dbReference type="KEGG" id="bhc:JFL75_16350"/>
<dbReference type="Pfam" id="PF17753">
    <property type="entry name" value="Ig_mannosidase"/>
    <property type="match status" value="1"/>
</dbReference>
<dbReference type="InterPro" id="IPR017853">
    <property type="entry name" value="GH"/>
</dbReference>
<evidence type="ECO:0000259" key="16">
    <source>
        <dbReference type="Pfam" id="PF22666"/>
    </source>
</evidence>
<dbReference type="SUPFAM" id="SSF51445">
    <property type="entry name" value="(Trans)glycosidases"/>
    <property type="match status" value="1"/>
</dbReference>
<dbReference type="InterPro" id="IPR006102">
    <property type="entry name" value="Ig-like_GH2"/>
</dbReference>
<dbReference type="GO" id="GO:0004567">
    <property type="term" value="F:beta-mannosidase activity"/>
    <property type="evidence" value="ECO:0007669"/>
    <property type="project" value="UniProtKB-EC"/>
</dbReference>
<dbReference type="Proteomes" id="UP000595917">
    <property type="component" value="Chromosome"/>
</dbReference>
<dbReference type="Pfam" id="PF00703">
    <property type="entry name" value="Glyco_hydro_2"/>
    <property type="match status" value="1"/>
</dbReference>
<name>A0A7T7XLA4_9SPIR</name>
<comment type="subcellular location">
    <subcellularLocation>
        <location evidence="2">Secreted</location>
    </subcellularLocation>
</comment>
<evidence type="ECO:0000256" key="7">
    <source>
        <dbReference type="ARBA" id="ARBA00022801"/>
    </source>
</evidence>